<sequence length="285" mass="29717">MVRAGQARETGVGRREVAAEQYVVDPGAEERCGAGGAGRGTGGAREQGGVAQADGEDAAEGGVVLGGVEVVGRDGGCGVVRGGEGAQPVRLTAPQADLARQRGHRVGKVQPCTARPCTSAAAPGMPLVPGSVYVPRRGNRLRITDPWEPPAATVRRWGWAVPHACRSDVRQACAPAPVPPLAGSGARRGRRRAHGDRRWFYGDRGGEGRARAGRGGAVFPLSWASGWFRRVGLSRAPGWFRRVGLSRAPGWFRPGRGTVAGPGPGRRRAATRWRGGGAGGGRARR</sequence>
<evidence type="ECO:0000313" key="2">
    <source>
        <dbReference type="EMBL" id="GGZ82445.1"/>
    </source>
</evidence>
<dbReference type="AlphaFoldDB" id="A0A918V9W1"/>
<reference evidence="2" key="2">
    <citation type="submission" date="2020-09" db="EMBL/GenBank/DDBJ databases">
        <authorList>
            <person name="Sun Q."/>
            <person name="Ohkuma M."/>
        </authorList>
    </citation>
    <scope>NUCLEOTIDE SEQUENCE</scope>
    <source>
        <strain evidence="2">JCM 5016</strain>
    </source>
</reference>
<gene>
    <name evidence="2" type="ORF">GCM10010389_20530</name>
</gene>
<feature type="region of interest" description="Disordered" evidence="1">
    <location>
        <begin position="255"/>
        <end position="285"/>
    </location>
</feature>
<keyword evidence="3" id="KW-1185">Reference proteome</keyword>
<evidence type="ECO:0000313" key="3">
    <source>
        <dbReference type="Proteomes" id="UP000623010"/>
    </source>
</evidence>
<accession>A0A918V9W1</accession>
<feature type="compositionally biased region" description="Gly residues" evidence="1">
    <location>
        <begin position="274"/>
        <end position="285"/>
    </location>
</feature>
<evidence type="ECO:0000256" key="1">
    <source>
        <dbReference type="SAM" id="MobiDB-lite"/>
    </source>
</evidence>
<protein>
    <submittedName>
        <fullName evidence="2">Uncharacterized protein</fullName>
    </submittedName>
</protein>
<dbReference type="Proteomes" id="UP000623010">
    <property type="component" value="Unassembled WGS sequence"/>
</dbReference>
<organism evidence="2 3">
    <name type="scientific">Streptomyces echinoruber</name>
    <dbReference type="NCBI Taxonomy" id="68898"/>
    <lineage>
        <taxon>Bacteria</taxon>
        <taxon>Bacillati</taxon>
        <taxon>Actinomycetota</taxon>
        <taxon>Actinomycetes</taxon>
        <taxon>Kitasatosporales</taxon>
        <taxon>Streptomycetaceae</taxon>
        <taxon>Streptomyces</taxon>
    </lineage>
</organism>
<dbReference type="EMBL" id="BMWH01000005">
    <property type="protein sequence ID" value="GGZ82445.1"/>
    <property type="molecule type" value="Genomic_DNA"/>
</dbReference>
<reference evidence="2" key="1">
    <citation type="journal article" date="2014" name="Int. J. Syst. Evol. Microbiol.">
        <title>Complete genome sequence of Corynebacterium casei LMG S-19264T (=DSM 44701T), isolated from a smear-ripened cheese.</title>
        <authorList>
            <consortium name="US DOE Joint Genome Institute (JGI-PGF)"/>
            <person name="Walter F."/>
            <person name="Albersmeier A."/>
            <person name="Kalinowski J."/>
            <person name="Ruckert C."/>
        </authorList>
    </citation>
    <scope>NUCLEOTIDE SEQUENCE</scope>
    <source>
        <strain evidence="2">JCM 5016</strain>
    </source>
</reference>
<comment type="caution">
    <text evidence="2">The sequence shown here is derived from an EMBL/GenBank/DDBJ whole genome shotgun (WGS) entry which is preliminary data.</text>
</comment>
<proteinExistence type="predicted"/>
<name>A0A918V9W1_9ACTN</name>
<feature type="region of interest" description="Disordered" evidence="1">
    <location>
        <begin position="28"/>
        <end position="56"/>
    </location>
</feature>
<feature type="compositionally biased region" description="Gly residues" evidence="1">
    <location>
        <begin position="33"/>
        <end position="46"/>
    </location>
</feature>